<evidence type="ECO:0000256" key="5">
    <source>
        <dbReference type="ARBA" id="ARBA00023004"/>
    </source>
</evidence>
<keyword evidence="2 9" id="KW-0575">Peroxidase</keyword>
<evidence type="ECO:0000256" key="6">
    <source>
        <dbReference type="ARBA" id="ARBA00025737"/>
    </source>
</evidence>
<evidence type="ECO:0000256" key="2">
    <source>
        <dbReference type="ARBA" id="ARBA00022559"/>
    </source>
</evidence>
<evidence type="ECO:0000259" key="7">
    <source>
        <dbReference type="Pfam" id="PF04261"/>
    </source>
</evidence>
<dbReference type="InterPro" id="IPR011008">
    <property type="entry name" value="Dimeric_a/b-barrel"/>
</dbReference>
<dbReference type="GO" id="GO:0004601">
    <property type="term" value="F:peroxidase activity"/>
    <property type="evidence" value="ECO:0007669"/>
    <property type="project" value="UniProtKB-KW"/>
</dbReference>
<evidence type="ECO:0000256" key="3">
    <source>
        <dbReference type="ARBA" id="ARBA00022723"/>
    </source>
</evidence>
<dbReference type="PANTHER" id="PTHR30521">
    <property type="entry name" value="DEFERROCHELATASE/PEROXIDASE"/>
    <property type="match status" value="1"/>
</dbReference>
<dbReference type="EMBL" id="CP079105">
    <property type="protein sequence ID" value="QXQ13817.1"/>
    <property type="molecule type" value="Genomic_DNA"/>
</dbReference>
<keyword evidence="9" id="KW-0378">Hydrolase</keyword>
<name>A0ABX8S9Z9_9ACTN</name>
<dbReference type="InterPro" id="IPR006314">
    <property type="entry name" value="Dyp_peroxidase"/>
</dbReference>
<keyword evidence="5" id="KW-0408">Iron</keyword>
<comment type="cofactor">
    <cofactor evidence="1">
        <name>heme b</name>
        <dbReference type="ChEBI" id="CHEBI:60344"/>
    </cofactor>
</comment>
<dbReference type="PROSITE" id="PS51404">
    <property type="entry name" value="DYP_PEROXIDASE"/>
    <property type="match status" value="1"/>
</dbReference>
<dbReference type="SUPFAM" id="SSF54909">
    <property type="entry name" value="Dimeric alpha+beta barrel"/>
    <property type="match status" value="1"/>
</dbReference>
<gene>
    <name evidence="9" type="ORF">KV203_18905</name>
</gene>
<feature type="domain" description="Dyp-type peroxidase N-terminal" evidence="7">
    <location>
        <begin position="5"/>
        <end position="132"/>
    </location>
</feature>
<evidence type="ECO:0000256" key="1">
    <source>
        <dbReference type="ARBA" id="ARBA00001970"/>
    </source>
</evidence>
<protein>
    <submittedName>
        <fullName evidence="9">Dyp-type peroxidase</fullName>
    </submittedName>
</protein>
<evidence type="ECO:0000259" key="8">
    <source>
        <dbReference type="Pfam" id="PF20628"/>
    </source>
</evidence>
<sequence>MGEPQAILVPLNRSAIFLVVTVHEGGEDGVRDLLADVTGLTRSVGFRVPADRLTCVTSIGSAAWDRLFGGPRPAALHPFEELRGDRHCAPATPGDLLFHLTAATTAACFELAGKLVERLSGFAEIVDHTVGFGYFEQRDLLGFVDGTENPTGAAAYSAALVGAEDPDFAGGSYVIVQKYLHAMADWRALSVGEQERVIGRTKLDDFELADQAPDSHVAMNSLTDAAGVARQILRANMPFGDVATGEYGTYYIAYAADPDVTETMLRRMFLGTDGAAAGHDRILDFSTAVTGTLFFTPPVEFLDNPPPPADVVPAPSAPARVADGSLGIGSLR</sequence>
<dbReference type="Pfam" id="PF20628">
    <property type="entry name" value="Dyp_perox_C"/>
    <property type="match status" value="1"/>
</dbReference>
<keyword evidence="3" id="KW-0479">Metal-binding</keyword>
<dbReference type="NCBIfam" id="TIGR01413">
    <property type="entry name" value="Dyp_perox_fam"/>
    <property type="match status" value="1"/>
</dbReference>
<feature type="domain" description="Dyp-type peroxidase C-terminal" evidence="8">
    <location>
        <begin position="136"/>
        <end position="300"/>
    </location>
</feature>
<comment type="similarity">
    <text evidence="6">Belongs to the DyP-type peroxidase family.</text>
</comment>
<evidence type="ECO:0000256" key="4">
    <source>
        <dbReference type="ARBA" id="ARBA00023002"/>
    </source>
</evidence>
<keyword evidence="4" id="KW-0560">Oxidoreductase</keyword>
<dbReference type="GO" id="GO:0016787">
    <property type="term" value="F:hydrolase activity"/>
    <property type="evidence" value="ECO:0007669"/>
    <property type="project" value="UniProtKB-KW"/>
</dbReference>
<accession>A0ABX8S9Z9</accession>
<dbReference type="Proteomes" id="UP000887023">
    <property type="component" value="Chromosome"/>
</dbReference>
<evidence type="ECO:0000313" key="9">
    <source>
        <dbReference type="EMBL" id="QXQ13817.1"/>
    </source>
</evidence>
<proteinExistence type="inferred from homology"/>
<evidence type="ECO:0000313" key="10">
    <source>
        <dbReference type="Proteomes" id="UP000887023"/>
    </source>
</evidence>
<dbReference type="InterPro" id="IPR048327">
    <property type="entry name" value="Dyp_perox_N"/>
</dbReference>
<organism evidence="9 10">
    <name type="scientific">Skermania pinensis</name>
    <dbReference type="NCBI Taxonomy" id="39122"/>
    <lineage>
        <taxon>Bacteria</taxon>
        <taxon>Bacillati</taxon>
        <taxon>Actinomycetota</taxon>
        <taxon>Actinomycetes</taxon>
        <taxon>Mycobacteriales</taxon>
        <taxon>Gordoniaceae</taxon>
        <taxon>Skermania</taxon>
    </lineage>
</organism>
<reference evidence="9" key="1">
    <citation type="submission" date="2021-07" db="EMBL/GenBank/DDBJ databases">
        <title>Candidatus Kaistella beijingensis sp. nov. isolated from a municipal wastewater treatment plant is involved in sludge foaming.</title>
        <authorList>
            <person name="Song Y."/>
            <person name="Liu S.-J."/>
        </authorList>
    </citation>
    <scope>NUCLEOTIDE SEQUENCE</scope>
    <source>
        <strain evidence="9">DSM 43998</strain>
    </source>
</reference>
<dbReference type="Pfam" id="PF04261">
    <property type="entry name" value="Dyp_perox_N"/>
    <property type="match status" value="1"/>
</dbReference>
<keyword evidence="10" id="KW-1185">Reference proteome</keyword>
<dbReference type="RefSeq" id="WP_066473538.1">
    <property type="nucleotide sequence ID" value="NZ_CBCRUZ010000015.1"/>
</dbReference>
<dbReference type="PANTHER" id="PTHR30521:SF0">
    <property type="entry name" value="DYP-TYPE PEROXIDASE FAMILY PROTEIN"/>
    <property type="match status" value="1"/>
</dbReference>
<dbReference type="InterPro" id="IPR048328">
    <property type="entry name" value="Dyp_perox_C"/>
</dbReference>